<accession>A0A210PNV8</accession>
<evidence type="ECO:0000313" key="3">
    <source>
        <dbReference type="EMBL" id="OWF38126.1"/>
    </source>
</evidence>
<dbReference type="STRING" id="6573.A0A210PNV8"/>
<proteinExistence type="inferred from homology"/>
<keyword evidence="4" id="KW-1185">Reference proteome</keyword>
<evidence type="ECO:0000256" key="1">
    <source>
        <dbReference type="ARBA" id="ARBA00007355"/>
    </source>
</evidence>
<dbReference type="PANTHER" id="PTHR32470">
    <property type="entry name" value="ADH DEHYDROGENASE [UBIQUINONE] 1 ALPHA SUBCOMPLEX ASSEMBLY FACTOR 2"/>
    <property type="match status" value="1"/>
</dbReference>
<protein>
    <submittedName>
        <fullName evidence="3">Mimitin, mitochondrial</fullName>
    </submittedName>
</protein>
<name>A0A210PNV8_MIZYE</name>
<dbReference type="AlphaFoldDB" id="A0A210PNV8"/>
<dbReference type="GO" id="GO:0032981">
    <property type="term" value="P:mitochondrial respiratory chain complex I assembly"/>
    <property type="evidence" value="ECO:0007669"/>
    <property type="project" value="TreeGrafter"/>
</dbReference>
<dbReference type="PANTHER" id="PTHR32470:SF2">
    <property type="entry name" value="NADH DEHYDROGENASE [UBIQUINONE] 1 ALPHA SUBCOMPLEX ASSEMBLY FACTOR 2"/>
    <property type="match status" value="1"/>
</dbReference>
<feature type="region of interest" description="Disordered" evidence="2">
    <location>
        <begin position="128"/>
        <end position="168"/>
    </location>
</feature>
<dbReference type="EMBL" id="NEDP02005572">
    <property type="protein sequence ID" value="OWF38126.1"/>
    <property type="molecule type" value="Genomic_DNA"/>
</dbReference>
<evidence type="ECO:0000313" key="4">
    <source>
        <dbReference type="Proteomes" id="UP000242188"/>
    </source>
</evidence>
<reference evidence="3 4" key="1">
    <citation type="journal article" date="2017" name="Nat. Ecol. Evol.">
        <title>Scallop genome provides insights into evolution of bilaterian karyotype and development.</title>
        <authorList>
            <person name="Wang S."/>
            <person name="Zhang J."/>
            <person name="Jiao W."/>
            <person name="Li J."/>
            <person name="Xun X."/>
            <person name="Sun Y."/>
            <person name="Guo X."/>
            <person name="Huan P."/>
            <person name="Dong B."/>
            <person name="Zhang L."/>
            <person name="Hu X."/>
            <person name="Sun X."/>
            <person name="Wang J."/>
            <person name="Zhao C."/>
            <person name="Wang Y."/>
            <person name="Wang D."/>
            <person name="Huang X."/>
            <person name="Wang R."/>
            <person name="Lv J."/>
            <person name="Li Y."/>
            <person name="Zhang Z."/>
            <person name="Liu B."/>
            <person name="Lu W."/>
            <person name="Hui Y."/>
            <person name="Liang J."/>
            <person name="Zhou Z."/>
            <person name="Hou R."/>
            <person name="Li X."/>
            <person name="Liu Y."/>
            <person name="Li H."/>
            <person name="Ning X."/>
            <person name="Lin Y."/>
            <person name="Zhao L."/>
            <person name="Xing Q."/>
            <person name="Dou J."/>
            <person name="Li Y."/>
            <person name="Mao J."/>
            <person name="Guo H."/>
            <person name="Dou H."/>
            <person name="Li T."/>
            <person name="Mu C."/>
            <person name="Jiang W."/>
            <person name="Fu Q."/>
            <person name="Fu X."/>
            <person name="Miao Y."/>
            <person name="Liu J."/>
            <person name="Yu Q."/>
            <person name="Li R."/>
            <person name="Liao H."/>
            <person name="Li X."/>
            <person name="Kong Y."/>
            <person name="Jiang Z."/>
            <person name="Chourrout D."/>
            <person name="Li R."/>
            <person name="Bao Z."/>
        </authorList>
    </citation>
    <scope>NUCLEOTIDE SEQUENCE [LARGE SCALE GENOMIC DNA]</scope>
    <source>
        <strain evidence="3 4">PY_sf001</strain>
    </source>
</reference>
<evidence type="ECO:0000256" key="2">
    <source>
        <dbReference type="SAM" id="MobiDB-lite"/>
    </source>
</evidence>
<gene>
    <name evidence="3" type="ORF">KP79_PYT08846</name>
</gene>
<dbReference type="GO" id="GO:0045271">
    <property type="term" value="C:respiratory chain complex I"/>
    <property type="evidence" value="ECO:0007669"/>
    <property type="project" value="InterPro"/>
</dbReference>
<dbReference type="InterPro" id="IPR007763">
    <property type="entry name" value="NDUFA12"/>
</dbReference>
<dbReference type="OrthoDB" id="10255576at2759"/>
<dbReference type="GO" id="GO:0005739">
    <property type="term" value="C:mitochondrion"/>
    <property type="evidence" value="ECO:0007669"/>
    <property type="project" value="TreeGrafter"/>
</dbReference>
<feature type="compositionally biased region" description="Basic and acidic residues" evidence="2">
    <location>
        <begin position="131"/>
        <end position="168"/>
    </location>
</feature>
<comment type="similarity">
    <text evidence="1">Belongs to the complex I NDUFA12 subunit family.</text>
</comment>
<organism evidence="3 4">
    <name type="scientific">Mizuhopecten yessoensis</name>
    <name type="common">Japanese scallop</name>
    <name type="synonym">Patinopecten yessoensis</name>
    <dbReference type="NCBI Taxonomy" id="6573"/>
    <lineage>
        <taxon>Eukaryota</taxon>
        <taxon>Metazoa</taxon>
        <taxon>Spiralia</taxon>
        <taxon>Lophotrochozoa</taxon>
        <taxon>Mollusca</taxon>
        <taxon>Bivalvia</taxon>
        <taxon>Autobranchia</taxon>
        <taxon>Pteriomorphia</taxon>
        <taxon>Pectinida</taxon>
        <taxon>Pectinoidea</taxon>
        <taxon>Pectinidae</taxon>
        <taxon>Mizuhopecten</taxon>
    </lineage>
</organism>
<sequence>MERKGSSLLRIFRHFWNSFGAPNSILKGEDHLGNKYYERLADERRNRKGWRYVKPFHRQTKVDSELEIPTEWNAWLRHSRKTPPSLQEIEHNYMSMMKTRQRALEVETREEEEKLSLEANSEISTNLDASKLLEKQPHPDFEDMELKSGSTRKLDYKDKEAPIDRTVS</sequence>
<dbReference type="Pfam" id="PF05071">
    <property type="entry name" value="NDUFA12"/>
    <property type="match status" value="1"/>
</dbReference>
<dbReference type="Proteomes" id="UP000242188">
    <property type="component" value="Unassembled WGS sequence"/>
</dbReference>
<dbReference type="InterPro" id="IPR052618">
    <property type="entry name" value="ComplexI_NDUFA12"/>
</dbReference>
<comment type="caution">
    <text evidence="3">The sequence shown here is derived from an EMBL/GenBank/DDBJ whole genome shotgun (WGS) entry which is preliminary data.</text>
</comment>